<dbReference type="Gene3D" id="1.10.3970.10">
    <property type="entry name" value="BSD domain"/>
    <property type="match status" value="1"/>
</dbReference>
<gene>
    <name evidence="2" type="ORF">SAY87_026222</name>
</gene>
<accession>A0AAN7GJ37</accession>
<protein>
    <recommendedName>
        <fullName evidence="1">BSD domain-containing protein</fullName>
    </recommendedName>
</protein>
<sequence>MDWSSWFRRALLKDPNAPQISASSSKKKRKQKRIEEDLELHGVTQPLIDLIKTFTADTFKDFHCREVNDGSGAAERERITASRNVRKDLSEWQERHAYLVLSSVKEMSQLRYVLCPCHMKEHEFWTTYFLLVKTHVAEYELRSIRLEKIKGLVAKDEVSSKGNHWEVEMFEAKQVLDMQPSTP</sequence>
<dbReference type="PANTHER" id="PTHR31923:SF3">
    <property type="entry name" value="BSD DOMAIN-CONTAINING PROTEIN"/>
    <property type="match status" value="1"/>
</dbReference>
<evidence type="ECO:0000259" key="1">
    <source>
        <dbReference type="PROSITE" id="PS50858"/>
    </source>
</evidence>
<proteinExistence type="predicted"/>
<dbReference type="SUPFAM" id="SSF140383">
    <property type="entry name" value="BSD domain-like"/>
    <property type="match status" value="1"/>
</dbReference>
<reference evidence="2 3" key="1">
    <citation type="journal article" date="2023" name="Hortic Res">
        <title>Pangenome of water caltrop reveals structural variations and asymmetric subgenome divergence after allopolyploidization.</title>
        <authorList>
            <person name="Zhang X."/>
            <person name="Chen Y."/>
            <person name="Wang L."/>
            <person name="Yuan Y."/>
            <person name="Fang M."/>
            <person name="Shi L."/>
            <person name="Lu R."/>
            <person name="Comes H.P."/>
            <person name="Ma Y."/>
            <person name="Chen Y."/>
            <person name="Huang G."/>
            <person name="Zhou Y."/>
            <person name="Zheng Z."/>
            <person name="Qiu Y."/>
        </authorList>
    </citation>
    <scope>NUCLEOTIDE SEQUENCE [LARGE SCALE GENOMIC DNA]</scope>
    <source>
        <tissue evidence="2">Roots</tissue>
    </source>
</reference>
<dbReference type="InterPro" id="IPR005607">
    <property type="entry name" value="BSD_dom"/>
</dbReference>
<dbReference type="PANTHER" id="PTHR31923">
    <property type="entry name" value="BSD DOMAIN-CONTAINING PROTEIN"/>
    <property type="match status" value="1"/>
</dbReference>
<evidence type="ECO:0000313" key="3">
    <source>
        <dbReference type="Proteomes" id="UP001345219"/>
    </source>
</evidence>
<name>A0AAN7GJ37_9MYRT</name>
<dbReference type="InterPro" id="IPR035925">
    <property type="entry name" value="BSD_dom_sf"/>
</dbReference>
<dbReference type="Pfam" id="PF03909">
    <property type="entry name" value="BSD"/>
    <property type="match status" value="1"/>
</dbReference>
<comment type="caution">
    <text evidence="2">The sequence shown here is derived from an EMBL/GenBank/DDBJ whole genome shotgun (WGS) entry which is preliminary data.</text>
</comment>
<dbReference type="Proteomes" id="UP001345219">
    <property type="component" value="Chromosome 20"/>
</dbReference>
<dbReference type="PROSITE" id="PS50858">
    <property type="entry name" value="BSD"/>
    <property type="match status" value="1"/>
</dbReference>
<feature type="domain" description="BSD" evidence="1">
    <location>
        <begin position="91"/>
        <end position="136"/>
    </location>
</feature>
<organism evidence="2 3">
    <name type="scientific">Trapa incisa</name>
    <dbReference type="NCBI Taxonomy" id="236973"/>
    <lineage>
        <taxon>Eukaryota</taxon>
        <taxon>Viridiplantae</taxon>
        <taxon>Streptophyta</taxon>
        <taxon>Embryophyta</taxon>
        <taxon>Tracheophyta</taxon>
        <taxon>Spermatophyta</taxon>
        <taxon>Magnoliopsida</taxon>
        <taxon>eudicotyledons</taxon>
        <taxon>Gunneridae</taxon>
        <taxon>Pentapetalae</taxon>
        <taxon>rosids</taxon>
        <taxon>malvids</taxon>
        <taxon>Myrtales</taxon>
        <taxon>Lythraceae</taxon>
        <taxon>Trapa</taxon>
    </lineage>
</organism>
<evidence type="ECO:0000313" key="2">
    <source>
        <dbReference type="EMBL" id="KAK4747185.1"/>
    </source>
</evidence>
<dbReference type="AlphaFoldDB" id="A0AAN7GJ37"/>
<keyword evidence="3" id="KW-1185">Reference proteome</keyword>
<dbReference type="SMART" id="SM00751">
    <property type="entry name" value="BSD"/>
    <property type="match status" value="1"/>
</dbReference>
<dbReference type="EMBL" id="JAXIOK010000020">
    <property type="protein sequence ID" value="KAK4747185.1"/>
    <property type="molecule type" value="Genomic_DNA"/>
</dbReference>